<keyword evidence="6" id="KW-1133">Transmembrane helix</keyword>
<evidence type="ECO:0000256" key="4">
    <source>
        <dbReference type="ARBA" id="ARBA00022475"/>
    </source>
</evidence>
<dbReference type="InterPro" id="IPR024571">
    <property type="entry name" value="ERAP1-like_C_dom"/>
</dbReference>
<evidence type="ECO:0000256" key="1">
    <source>
        <dbReference type="ARBA" id="ARBA00004401"/>
    </source>
</evidence>
<sequence length="471" mass="54839">MYCLFFRIQWFGNLISPKWWDDLWLNEGFATFFEYVGVDMVETDWDMMNYMALDCIQYSFDTDSLETSRPIYQQVWTPNDINNIFDVITYYKGASVIRMMWFFLGKENFRRGLRDYIKNREYGSAQHDDLWEALSDESKANGTNIDVRRVMDTWVEQKNYPLVTVTNTSNGFKLTQQRFLLRNSSQDNQTAGILDIETALHTLDYLNSETEYIPWGAAVKELAYLDRMLVSTPVYGNFERFMIDKVNKTFMEHQLDISIDQSVQKILLQSSVASRACKYGIKTCANEATKKFNVWKDNIDSYIIAPDIRRTVLCTALRHGSSEDWDFLFSRYANSSSNDQRTYLDALSCSTDNWVLHRYLDYSIGRGDTTIRSQDARFAILAVASNPLGLQMTWSPGLDSYALNQIVFGMARLLYTDYDVAEVEKWNTEHLELANSLNGFKQGIETIKNNKAWVDHNYNDMASWLQTNYPN</sequence>
<feature type="domain" description="Peptidase M1 membrane alanine aminopeptidase" evidence="10">
    <location>
        <begin position="9"/>
        <end position="154"/>
    </location>
</feature>
<evidence type="ECO:0000256" key="6">
    <source>
        <dbReference type="ARBA" id="ARBA00022989"/>
    </source>
</evidence>
<dbReference type="OrthoDB" id="510539at2759"/>
<dbReference type="GO" id="GO:0005615">
    <property type="term" value="C:extracellular space"/>
    <property type="evidence" value="ECO:0007669"/>
    <property type="project" value="TreeGrafter"/>
</dbReference>
<reference evidence="12" key="1">
    <citation type="submission" date="2018-11" db="EMBL/GenBank/DDBJ databases">
        <authorList>
            <person name="Alioto T."/>
            <person name="Alioto T."/>
        </authorList>
    </citation>
    <scope>NUCLEOTIDE SEQUENCE</scope>
</reference>
<evidence type="ECO:0008006" key="14">
    <source>
        <dbReference type="Google" id="ProtNLM"/>
    </source>
</evidence>
<evidence type="ECO:0000256" key="2">
    <source>
        <dbReference type="ARBA" id="ARBA00010136"/>
    </source>
</evidence>
<keyword evidence="3" id="KW-0645">Protease</keyword>
<keyword evidence="3" id="KW-0031">Aminopeptidase</keyword>
<dbReference type="GO" id="GO:0070006">
    <property type="term" value="F:metalloaminopeptidase activity"/>
    <property type="evidence" value="ECO:0007669"/>
    <property type="project" value="TreeGrafter"/>
</dbReference>
<dbReference type="GO" id="GO:0005886">
    <property type="term" value="C:plasma membrane"/>
    <property type="evidence" value="ECO:0007669"/>
    <property type="project" value="UniProtKB-SubCell"/>
</dbReference>
<evidence type="ECO:0000256" key="7">
    <source>
        <dbReference type="ARBA" id="ARBA00023136"/>
    </source>
</evidence>
<protein>
    <recommendedName>
        <fullName evidence="14">Aminopeptidase N</fullName>
    </recommendedName>
</protein>
<dbReference type="InterPro" id="IPR050344">
    <property type="entry name" value="Peptidase_M1_aminopeptidases"/>
</dbReference>
<keyword evidence="9" id="KW-0325">Glycoprotein</keyword>
<evidence type="ECO:0000256" key="9">
    <source>
        <dbReference type="ARBA" id="ARBA00023180"/>
    </source>
</evidence>
<dbReference type="Pfam" id="PF01433">
    <property type="entry name" value="Peptidase_M1"/>
    <property type="match status" value="1"/>
</dbReference>
<comment type="similarity">
    <text evidence="2">Belongs to the peptidase M1 family.</text>
</comment>
<dbReference type="PANTHER" id="PTHR11533">
    <property type="entry name" value="PROTEASE M1 ZINC METALLOPROTEASE"/>
    <property type="match status" value="1"/>
</dbReference>
<dbReference type="Pfam" id="PF11838">
    <property type="entry name" value="ERAP1_C"/>
    <property type="match status" value="1"/>
</dbReference>
<evidence type="ECO:0000313" key="13">
    <source>
        <dbReference type="Proteomes" id="UP000596742"/>
    </source>
</evidence>
<evidence type="ECO:0000313" key="12">
    <source>
        <dbReference type="EMBL" id="VDI46476.1"/>
    </source>
</evidence>
<dbReference type="AlphaFoldDB" id="A0A8B6F967"/>
<name>A0A8B6F967_MYTGA</name>
<accession>A0A8B6F967</accession>
<dbReference type="PANTHER" id="PTHR11533:SF276">
    <property type="entry name" value="GLUTAMYL AMINOPEPTIDASE"/>
    <property type="match status" value="1"/>
</dbReference>
<dbReference type="GO" id="GO:0043171">
    <property type="term" value="P:peptide catabolic process"/>
    <property type="evidence" value="ECO:0007669"/>
    <property type="project" value="TreeGrafter"/>
</dbReference>
<keyword evidence="7" id="KW-0472">Membrane</keyword>
<evidence type="ECO:0000256" key="8">
    <source>
        <dbReference type="ARBA" id="ARBA00023157"/>
    </source>
</evidence>
<keyword evidence="3" id="KW-0378">Hydrolase</keyword>
<proteinExistence type="inferred from homology"/>
<keyword evidence="13" id="KW-1185">Reference proteome</keyword>
<dbReference type="GO" id="GO:0005737">
    <property type="term" value="C:cytoplasm"/>
    <property type="evidence" value="ECO:0007669"/>
    <property type="project" value="TreeGrafter"/>
</dbReference>
<dbReference type="InterPro" id="IPR014782">
    <property type="entry name" value="Peptidase_M1_dom"/>
</dbReference>
<dbReference type="InterPro" id="IPR027268">
    <property type="entry name" value="Peptidase_M4/M1_CTD_sf"/>
</dbReference>
<dbReference type="GO" id="GO:0042277">
    <property type="term" value="F:peptide binding"/>
    <property type="evidence" value="ECO:0007669"/>
    <property type="project" value="TreeGrafter"/>
</dbReference>
<dbReference type="GO" id="GO:0006508">
    <property type="term" value="P:proteolysis"/>
    <property type="evidence" value="ECO:0007669"/>
    <property type="project" value="TreeGrafter"/>
</dbReference>
<comment type="caution">
    <text evidence="12">The sequence shown here is derived from an EMBL/GenBank/DDBJ whole genome shotgun (WGS) entry which is preliminary data.</text>
</comment>
<evidence type="ECO:0000256" key="5">
    <source>
        <dbReference type="ARBA" id="ARBA00022692"/>
    </source>
</evidence>
<evidence type="ECO:0000259" key="11">
    <source>
        <dbReference type="Pfam" id="PF11838"/>
    </source>
</evidence>
<evidence type="ECO:0000259" key="10">
    <source>
        <dbReference type="Pfam" id="PF01433"/>
    </source>
</evidence>
<dbReference type="Gene3D" id="1.10.390.10">
    <property type="entry name" value="Neutral Protease Domain 2"/>
    <property type="match status" value="1"/>
</dbReference>
<gene>
    <name evidence="12" type="ORF">MGAL_10B030805</name>
</gene>
<dbReference type="GO" id="GO:0008270">
    <property type="term" value="F:zinc ion binding"/>
    <property type="evidence" value="ECO:0007669"/>
    <property type="project" value="InterPro"/>
</dbReference>
<keyword evidence="5" id="KW-0812">Transmembrane</keyword>
<dbReference type="Gene3D" id="1.25.50.20">
    <property type="match status" value="1"/>
</dbReference>
<keyword evidence="4" id="KW-1003">Cell membrane</keyword>
<feature type="domain" description="ERAP1-like C-terminal" evidence="11">
    <location>
        <begin position="178"/>
        <end position="448"/>
    </location>
</feature>
<organism evidence="12 13">
    <name type="scientific">Mytilus galloprovincialis</name>
    <name type="common">Mediterranean mussel</name>
    <dbReference type="NCBI Taxonomy" id="29158"/>
    <lineage>
        <taxon>Eukaryota</taxon>
        <taxon>Metazoa</taxon>
        <taxon>Spiralia</taxon>
        <taxon>Lophotrochozoa</taxon>
        <taxon>Mollusca</taxon>
        <taxon>Bivalvia</taxon>
        <taxon>Autobranchia</taxon>
        <taxon>Pteriomorphia</taxon>
        <taxon>Mytilida</taxon>
        <taxon>Mytiloidea</taxon>
        <taxon>Mytilidae</taxon>
        <taxon>Mytilinae</taxon>
        <taxon>Mytilus</taxon>
    </lineage>
</organism>
<keyword evidence="8" id="KW-1015">Disulfide bond</keyword>
<dbReference type="SUPFAM" id="SSF55486">
    <property type="entry name" value="Metalloproteases ('zincins'), catalytic domain"/>
    <property type="match status" value="1"/>
</dbReference>
<evidence type="ECO:0000256" key="3">
    <source>
        <dbReference type="ARBA" id="ARBA00022438"/>
    </source>
</evidence>
<dbReference type="EMBL" id="UYJE01006497">
    <property type="protein sequence ID" value="VDI46476.1"/>
    <property type="molecule type" value="Genomic_DNA"/>
</dbReference>
<comment type="subcellular location">
    <subcellularLocation>
        <location evidence="1">Cell membrane</location>
        <topology evidence="1">Single-pass type II membrane protein</topology>
    </subcellularLocation>
</comment>
<dbReference type="Proteomes" id="UP000596742">
    <property type="component" value="Unassembled WGS sequence"/>
</dbReference>